<evidence type="ECO:0000256" key="1">
    <source>
        <dbReference type="SAM" id="SignalP"/>
    </source>
</evidence>
<comment type="caution">
    <text evidence="2">The sequence shown here is derived from an EMBL/GenBank/DDBJ whole genome shotgun (WGS) entry which is preliminary data.</text>
</comment>
<reference evidence="2" key="1">
    <citation type="submission" date="2021-10" db="EMBL/GenBank/DDBJ databases">
        <authorList>
            <person name="Dean J.D."/>
            <person name="Kim M.K."/>
            <person name="Newey C.N."/>
            <person name="Stoker T.S."/>
            <person name="Thompson D.W."/>
            <person name="Grose J.H."/>
        </authorList>
    </citation>
    <scope>NUCLEOTIDE SEQUENCE</scope>
    <source>
        <strain evidence="2">BT178</strain>
    </source>
</reference>
<keyword evidence="3" id="KW-1185">Reference proteome</keyword>
<feature type="signal peptide" evidence="1">
    <location>
        <begin position="1"/>
        <end position="19"/>
    </location>
</feature>
<dbReference type="PROSITE" id="PS51257">
    <property type="entry name" value="PROKAR_LIPOPROTEIN"/>
    <property type="match status" value="1"/>
</dbReference>
<evidence type="ECO:0008006" key="4">
    <source>
        <dbReference type="Google" id="ProtNLM"/>
    </source>
</evidence>
<dbReference type="RefSeq" id="WP_226171706.1">
    <property type="nucleotide sequence ID" value="NZ_JAJADR010000001.1"/>
</dbReference>
<protein>
    <recommendedName>
        <fullName evidence="4">Lipoprotein</fullName>
    </recommendedName>
</protein>
<proteinExistence type="predicted"/>
<gene>
    <name evidence="2" type="ORF">LGH74_03005</name>
</gene>
<dbReference type="EMBL" id="JAJADR010000001">
    <property type="protein sequence ID" value="MCB2406933.1"/>
    <property type="molecule type" value="Genomic_DNA"/>
</dbReference>
<keyword evidence="1" id="KW-0732">Signal</keyword>
<name>A0ABS8ALL3_9BACT</name>
<sequence>MRNSVKFLAMVGLVFTAMSCENSPVQPNGLAAKPVSSNIKDGQPIINPVPGTELRWGITFEMHFGRGTGCGGRGICSIKFGFDPSKIAQYPVAGQGTGFLSAPVKVDPETHIGTMRIIFTSEQKNINEGDDFDLTDGGTVITQEKGGLIADEYKQLTLLDGVYKIIHGDGTDQNPYGYVDVPVLCE</sequence>
<evidence type="ECO:0000313" key="2">
    <source>
        <dbReference type="EMBL" id="MCB2406933.1"/>
    </source>
</evidence>
<organism evidence="2 3">
    <name type="scientific">Hymenobacter lucidus</name>
    <dbReference type="NCBI Taxonomy" id="2880930"/>
    <lineage>
        <taxon>Bacteria</taxon>
        <taxon>Pseudomonadati</taxon>
        <taxon>Bacteroidota</taxon>
        <taxon>Cytophagia</taxon>
        <taxon>Cytophagales</taxon>
        <taxon>Hymenobacteraceae</taxon>
        <taxon>Hymenobacter</taxon>
    </lineage>
</organism>
<dbReference type="Proteomes" id="UP001165296">
    <property type="component" value="Unassembled WGS sequence"/>
</dbReference>
<feature type="chain" id="PRO_5045642820" description="Lipoprotein" evidence="1">
    <location>
        <begin position="20"/>
        <end position="186"/>
    </location>
</feature>
<accession>A0ABS8ALL3</accession>
<evidence type="ECO:0000313" key="3">
    <source>
        <dbReference type="Proteomes" id="UP001165296"/>
    </source>
</evidence>